<feature type="transmembrane region" description="Helical" evidence="1">
    <location>
        <begin position="39"/>
        <end position="60"/>
    </location>
</feature>
<protein>
    <submittedName>
        <fullName evidence="2">Uncharacterized protein</fullName>
    </submittedName>
</protein>
<reference evidence="2 3" key="1">
    <citation type="submission" date="2020-02" db="EMBL/GenBank/DDBJ databases">
        <authorList>
            <person name="Yaqubi I.B."/>
            <person name="Almaguer A.N."/>
            <person name="Torres S.A."/>
            <person name="Nayek S."/>
            <person name="Bhuiyan S."/>
            <person name="Hughes L.E."/>
            <person name="Garlena R.A."/>
            <person name="Russell D.A."/>
            <person name="Pope W.H."/>
            <person name="Jacobs-Sera D."/>
            <person name="Hatfull G.F."/>
        </authorList>
    </citation>
    <scope>NUCLEOTIDE SEQUENCE [LARGE SCALE GENOMIC DNA]</scope>
</reference>
<name>A0A6G8R3H8_9CAUD</name>
<dbReference type="Proteomes" id="UP000503454">
    <property type="component" value="Segment"/>
</dbReference>
<feature type="transmembrane region" description="Helical" evidence="1">
    <location>
        <begin position="6"/>
        <end position="27"/>
    </location>
</feature>
<keyword evidence="3" id="KW-1185">Reference proteome</keyword>
<dbReference type="KEGG" id="vg:77928306"/>
<evidence type="ECO:0000313" key="2">
    <source>
        <dbReference type="EMBL" id="QIN94731.1"/>
    </source>
</evidence>
<accession>A0A6G8R3H8</accession>
<organism evidence="2 3">
    <name type="scientific">Streptomyces phage Muntaha</name>
    <dbReference type="NCBI Taxonomy" id="2713269"/>
    <lineage>
        <taxon>Viruses</taxon>
        <taxon>Duplodnaviria</taxon>
        <taxon>Heunggongvirae</taxon>
        <taxon>Uroviricota</taxon>
        <taxon>Caudoviricetes</taxon>
        <taxon>Stanwilliamsviridae</taxon>
        <taxon>Loccivirinae</taxon>
        <taxon>Wakandavirus</taxon>
        <taxon>Wakandavirus muntaha</taxon>
    </lineage>
</organism>
<sequence>MLVQTIQAFLLPGVLLAGMIVITWGRVPDNMKKESEQFGGLPGVLTITILLWPFVLAAAIKKNK</sequence>
<keyword evidence="1" id="KW-0812">Transmembrane</keyword>
<proteinExistence type="predicted"/>
<dbReference type="RefSeq" id="YP_010652487.1">
    <property type="nucleotide sequence ID" value="NC_070786.1"/>
</dbReference>
<dbReference type="EMBL" id="MT024872">
    <property type="protein sequence ID" value="QIN94731.1"/>
    <property type="molecule type" value="Genomic_DNA"/>
</dbReference>
<evidence type="ECO:0000313" key="3">
    <source>
        <dbReference type="Proteomes" id="UP000503454"/>
    </source>
</evidence>
<dbReference type="GeneID" id="77928306"/>
<evidence type="ECO:0000256" key="1">
    <source>
        <dbReference type="SAM" id="Phobius"/>
    </source>
</evidence>
<gene>
    <name evidence="2" type="primary">207</name>
    <name evidence="2" type="ORF">SEA_MUNTAHA_207</name>
</gene>
<keyword evidence="1" id="KW-0472">Membrane</keyword>
<keyword evidence="1" id="KW-1133">Transmembrane helix</keyword>